<dbReference type="Pfam" id="PF00034">
    <property type="entry name" value="Cytochrom_C"/>
    <property type="match status" value="1"/>
</dbReference>
<sequence length="939" mass="104463">MLHVRIFKGILVVLKNKWVGFFLIGISIASSFYSCKGTGNTLPASNNSPLGTSVQSPIAKPDSNRFQKIELISHLNEPLELQVLPEGDVLFIERTGALKLFKAAINKVKVLANLPVFHDLEDGLLGLVIDPDFPSNRFIYLFYSPLGEKEEQRVSRFYLGPDALDLKSEKILLEIPTQRKECCHSAGSLAFGPDKNLYIAVGDNTNPHNAGYYNSIDERPGRAFWDAQRTAGNTNDLRGKILRIKPEPDGSVSIPVGNLFPVNTPNTRPEIYAMGARNPYRITVDSLTGWLYWGDVGQNTINNPARGPVSYDEFHQAKKPGFFGWPYFAGDNQPYADFDFATDQIGPFFNPQKPENNSPNNTGLATLPPAESAFIWYSYDESQNFKNLGTGGKSPIAGPFFHSQFYQQQPVWVKTPRKFPEYYNGKWFIAEWMRDWINVVTLDETGKLVDIERFMPSAKFDHPIDLEFGPDGALYVLEYGTGWFAHNQNARLSRIDYVAGNRPPVAKINASKTAGAVPLTVAFSAAESFDYDKNDKLTYAWQLVNPEEKLATEPETNYQFKQPGLYTIRLTVTDDHGLSATQDLKIETGNERPAVNIAFGGNETFYWNQKAKTYQVQVQDREDGSLATGKIAPQAVLVTVNLADMGTDLTLLAQDQEKQATLYLHPGQQLIKQSDCLGCHQEKTKSIGPSWQQVASRYPENEKTIETLTQKIRQGGNGNWGEAAMSAHPQLKAPEIFQMVKYILNLKKEPTANNQLPVKGTFVPDSKAEGLYVFRAVYQDKGFNAAPAQVGQTTHVLRNALVKAISCEELSGVTRYNNSYIRFPAQKSFISFQNMDLTGIASLKVAFDATFPCTLSVRLDQPDGVEIGSLKLQPAAKPAENKNITATISTWTEQELKLKPLSGKHHLYLVATDIQAGATGSNYLSLNTIYFLPPRGNSL</sequence>
<evidence type="ECO:0000259" key="7">
    <source>
        <dbReference type="PROSITE" id="PS50093"/>
    </source>
</evidence>
<dbReference type="SUPFAM" id="SSF46626">
    <property type="entry name" value="Cytochrome c"/>
    <property type="match status" value="1"/>
</dbReference>
<dbReference type="InterPro" id="IPR009056">
    <property type="entry name" value="Cyt_c-like_dom"/>
</dbReference>
<dbReference type="SMART" id="SM00089">
    <property type="entry name" value="PKD"/>
    <property type="match status" value="1"/>
</dbReference>
<dbReference type="InterPro" id="IPR000601">
    <property type="entry name" value="PKD_dom"/>
</dbReference>
<dbReference type="InterPro" id="IPR022409">
    <property type="entry name" value="PKD/Chitinase_dom"/>
</dbReference>
<evidence type="ECO:0000259" key="8">
    <source>
        <dbReference type="PROSITE" id="PS51007"/>
    </source>
</evidence>
<dbReference type="InterPro" id="IPR011041">
    <property type="entry name" value="Quinoprot_gluc/sorb_DH_b-prop"/>
</dbReference>
<evidence type="ECO:0000313" key="9">
    <source>
        <dbReference type="EMBL" id="RDC61608.1"/>
    </source>
</evidence>
<dbReference type="InterPro" id="IPR011042">
    <property type="entry name" value="6-blade_b-propeller_TolB-like"/>
</dbReference>
<feature type="binding site" description="covalent" evidence="6">
    <location>
        <position position="725"/>
    </location>
    <ligand>
        <name>heme c</name>
        <dbReference type="ChEBI" id="CHEBI:61717"/>
    </ligand>
</feature>
<protein>
    <submittedName>
        <fullName evidence="9">Cytochrome c-551</fullName>
    </submittedName>
</protein>
<feature type="binding site" description="covalent" evidence="6">
    <location>
        <position position="676"/>
    </location>
    <ligand>
        <name>heme c</name>
        <dbReference type="ChEBI" id="CHEBI:61717"/>
    </ligand>
</feature>
<reference evidence="9 10" key="1">
    <citation type="submission" date="2018-04" db="EMBL/GenBank/DDBJ databases">
        <title>Adhaeribacter sp. HMF7616 genome sequencing and assembly.</title>
        <authorList>
            <person name="Kang H."/>
            <person name="Kang J."/>
            <person name="Cha I."/>
            <person name="Kim H."/>
            <person name="Joh K."/>
        </authorList>
    </citation>
    <scope>NUCLEOTIDE SEQUENCE [LARGE SCALE GENOMIC DNA]</scope>
    <source>
        <strain evidence="9 10">HMF7616</strain>
    </source>
</reference>
<keyword evidence="5 6" id="KW-0408">Iron</keyword>
<keyword evidence="1" id="KW-0813">Transport</keyword>
<proteinExistence type="predicted"/>
<dbReference type="PROSITE" id="PS51007">
    <property type="entry name" value="CYTC"/>
    <property type="match status" value="1"/>
</dbReference>
<comment type="PTM">
    <text evidence="6">Binds 1 heme c group covalently per subunit.</text>
</comment>
<dbReference type="CDD" id="cd04084">
    <property type="entry name" value="CBM6_xylanase-like"/>
    <property type="match status" value="1"/>
</dbReference>
<dbReference type="PANTHER" id="PTHR19328:SF75">
    <property type="entry name" value="ALDOSE SUGAR DEHYDROGENASE YLII"/>
    <property type="match status" value="1"/>
</dbReference>
<dbReference type="PROSITE" id="PS51257">
    <property type="entry name" value="PROKAR_LIPOPROTEIN"/>
    <property type="match status" value="1"/>
</dbReference>
<dbReference type="Gene3D" id="2.60.120.260">
    <property type="entry name" value="Galactose-binding domain-like"/>
    <property type="match status" value="1"/>
</dbReference>
<keyword evidence="10" id="KW-1185">Reference proteome</keyword>
<feature type="domain" description="Cytochrome c" evidence="8">
    <location>
        <begin position="662"/>
        <end position="747"/>
    </location>
</feature>
<dbReference type="PROSITE" id="PS50093">
    <property type="entry name" value="PKD"/>
    <property type="match status" value="1"/>
</dbReference>
<accession>A0A369QH49</accession>
<dbReference type="PANTHER" id="PTHR19328">
    <property type="entry name" value="HEDGEHOG-INTERACTING PROTEIN"/>
    <property type="match status" value="1"/>
</dbReference>
<dbReference type="GO" id="GO:0009055">
    <property type="term" value="F:electron transfer activity"/>
    <property type="evidence" value="ECO:0007669"/>
    <property type="project" value="InterPro"/>
</dbReference>
<feature type="domain" description="PKD" evidence="7">
    <location>
        <begin position="504"/>
        <end position="587"/>
    </location>
</feature>
<name>A0A369QH49_9BACT</name>
<evidence type="ECO:0000256" key="5">
    <source>
        <dbReference type="ARBA" id="ARBA00023004"/>
    </source>
</evidence>
<keyword evidence="4" id="KW-0249">Electron transport</keyword>
<dbReference type="InterPro" id="IPR036909">
    <property type="entry name" value="Cyt_c-like_dom_sf"/>
</dbReference>
<dbReference type="InterPro" id="IPR035986">
    <property type="entry name" value="PKD_dom_sf"/>
</dbReference>
<dbReference type="PRINTS" id="PR00606">
    <property type="entry name" value="CYTCHROMECID"/>
</dbReference>
<evidence type="ECO:0000313" key="10">
    <source>
        <dbReference type="Proteomes" id="UP000253919"/>
    </source>
</evidence>
<dbReference type="Pfam" id="PF00801">
    <property type="entry name" value="PKD"/>
    <property type="match status" value="1"/>
</dbReference>
<dbReference type="Gene3D" id="2.60.40.10">
    <property type="entry name" value="Immunoglobulins"/>
    <property type="match status" value="1"/>
</dbReference>
<evidence type="ECO:0000256" key="3">
    <source>
        <dbReference type="ARBA" id="ARBA00022723"/>
    </source>
</evidence>
<dbReference type="GO" id="GO:0020037">
    <property type="term" value="F:heme binding"/>
    <property type="evidence" value="ECO:0007669"/>
    <property type="project" value="InterPro"/>
</dbReference>
<evidence type="ECO:0000256" key="2">
    <source>
        <dbReference type="ARBA" id="ARBA00022617"/>
    </source>
</evidence>
<keyword evidence="3 6" id="KW-0479">Metal-binding</keyword>
<evidence type="ECO:0000256" key="4">
    <source>
        <dbReference type="ARBA" id="ARBA00022982"/>
    </source>
</evidence>
<evidence type="ECO:0000256" key="6">
    <source>
        <dbReference type="PIRSR" id="PIRSR602324-1"/>
    </source>
</evidence>
<gene>
    <name evidence="9" type="ORF">AHMF7616_00188</name>
</gene>
<dbReference type="EMBL" id="QASA01000001">
    <property type="protein sequence ID" value="RDC61608.1"/>
    <property type="molecule type" value="Genomic_DNA"/>
</dbReference>
<dbReference type="Pfam" id="PF07995">
    <property type="entry name" value="GSDH"/>
    <property type="match status" value="1"/>
</dbReference>
<comment type="caution">
    <text evidence="9">The sequence shown here is derived from an EMBL/GenBank/DDBJ whole genome shotgun (WGS) entry which is preliminary data.</text>
</comment>
<dbReference type="SUPFAM" id="SSF50952">
    <property type="entry name" value="Soluble quinoprotein glucose dehydrogenase"/>
    <property type="match status" value="1"/>
</dbReference>
<feature type="binding site" description="covalent" evidence="6">
    <location>
        <position position="680"/>
    </location>
    <ligand>
        <name>heme c</name>
        <dbReference type="ChEBI" id="CHEBI:61717"/>
    </ligand>
</feature>
<evidence type="ECO:0000256" key="1">
    <source>
        <dbReference type="ARBA" id="ARBA00022448"/>
    </source>
</evidence>
<dbReference type="Proteomes" id="UP000253919">
    <property type="component" value="Unassembled WGS sequence"/>
</dbReference>
<keyword evidence="2 6" id="KW-0349">Heme</keyword>
<dbReference type="GO" id="GO:0005506">
    <property type="term" value="F:iron ion binding"/>
    <property type="evidence" value="ECO:0007669"/>
    <property type="project" value="InterPro"/>
</dbReference>
<dbReference type="Gene3D" id="1.10.760.10">
    <property type="entry name" value="Cytochrome c-like domain"/>
    <property type="match status" value="1"/>
</dbReference>
<dbReference type="Gene3D" id="2.120.10.30">
    <property type="entry name" value="TolB, C-terminal domain"/>
    <property type="match status" value="1"/>
</dbReference>
<dbReference type="SUPFAM" id="SSF49299">
    <property type="entry name" value="PKD domain"/>
    <property type="match status" value="1"/>
</dbReference>
<dbReference type="InterPro" id="IPR013783">
    <property type="entry name" value="Ig-like_fold"/>
</dbReference>
<dbReference type="InterPro" id="IPR012938">
    <property type="entry name" value="Glc/Sorbosone_DH"/>
</dbReference>
<organism evidence="9 10">
    <name type="scientific">Adhaeribacter pallidiroseus</name>
    <dbReference type="NCBI Taxonomy" id="2072847"/>
    <lineage>
        <taxon>Bacteria</taxon>
        <taxon>Pseudomonadati</taxon>
        <taxon>Bacteroidota</taxon>
        <taxon>Cytophagia</taxon>
        <taxon>Cytophagales</taxon>
        <taxon>Hymenobacteraceae</taxon>
        <taxon>Adhaeribacter</taxon>
    </lineage>
</organism>
<dbReference type="InterPro" id="IPR002324">
    <property type="entry name" value="Cyt_c_ID"/>
</dbReference>
<dbReference type="CDD" id="cd00146">
    <property type="entry name" value="PKD"/>
    <property type="match status" value="1"/>
</dbReference>
<dbReference type="AlphaFoldDB" id="A0A369QH49"/>